<dbReference type="GO" id="GO:0006879">
    <property type="term" value="P:intracellular iron ion homeostasis"/>
    <property type="evidence" value="ECO:0007669"/>
    <property type="project" value="UniProtKB-KW"/>
</dbReference>
<comment type="similarity">
    <text evidence="1 6">Belongs to the ferritin family.</text>
</comment>
<dbReference type="GO" id="GO:0008198">
    <property type="term" value="F:ferrous iron binding"/>
    <property type="evidence" value="ECO:0007669"/>
    <property type="project" value="TreeGrafter"/>
</dbReference>
<dbReference type="OrthoDB" id="186462at2759"/>
<evidence type="ECO:0000259" key="9">
    <source>
        <dbReference type="PROSITE" id="PS50905"/>
    </source>
</evidence>
<comment type="catalytic activity">
    <reaction evidence="6">
        <text>4 Fe(2+) + O2 + 4 H(+) = 4 Fe(3+) + 2 H2O</text>
        <dbReference type="Rhea" id="RHEA:11148"/>
        <dbReference type="ChEBI" id="CHEBI:15377"/>
        <dbReference type="ChEBI" id="CHEBI:15378"/>
        <dbReference type="ChEBI" id="CHEBI:15379"/>
        <dbReference type="ChEBI" id="CHEBI:29033"/>
        <dbReference type="ChEBI" id="CHEBI:29034"/>
        <dbReference type="EC" id="1.16.3.1"/>
    </reaction>
</comment>
<dbReference type="Pfam" id="PF00210">
    <property type="entry name" value="Ferritin"/>
    <property type="match status" value="1"/>
</dbReference>
<evidence type="ECO:0000256" key="5">
    <source>
        <dbReference type="PIRSR" id="PIRSR601519-1"/>
    </source>
</evidence>
<dbReference type="EC" id="1.16.3.1" evidence="6"/>
<keyword evidence="3 5" id="KW-0479">Metal-binding</keyword>
<reference evidence="10 11" key="1">
    <citation type="submission" date="2018-04" db="EMBL/GenBank/DDBJ databases">
        <authorList>
            <person name="Zhang X."/>
            <person name="Yuan J."/>
            <person name="Li F."/>
            <person name="Xiang J."/>
        </authorList>
    </citation>
    <scope>NUCLEOTIDE SEQUENCE [LARGE SCALE GENOMIC DNA]</scope>
    <source>
        <tissue evidence="10">Muscle</tissue>
    </source>
</reference>
<dbReference type="Proteomes" id="UP000283509">
    <property type="component" value="Unassembled WGS sequence"/>
</dbReference>
<keyword evidence="4 5" id="KW-0408">Iron</keyword>
<reference evidence="10 11" key="2">
    <citation type="submission" date="2019-01" db="EMBL/GenBank/DDBJ databases">
        <title>The decoding of complex shrimp genome reveals the adaptation for benthos swimmer, frequently molting mechanism and breeding impact on genome.</title>
        <authorList>
            <person name="Sun Y."/>
            <person name="Gao Y."/>
            <person name="Yu Y."/>
        </authorList>
    </citation>
    <scope>NUCLEOTIDE SEQUENCE [LARGE SCALE GENOMIC DNA]</scope>
    <source>
        <tissue evidence="10">Muscle</tissue>
    </source>
</reference>
<feature type="chain" id="PRO_5019562207" description="Ferritin" evidence="8">
    <location>
        <begin position="41"/>
        <end position="240"/>
    </location>
</feature>
<evidence type="ECO:0000313" key="10">
    <source>
        <dbReference type="EMBL" id="ROT82412.1"/>
    </source>
</evidence>
<evidence type="ECO:0000256" key="3">
    <source>
        <dbReference type="ARBA" id="ARBA00022723"/>
    </source>
</evidence>
<keyword evidence="2 6" id="KW-0409">Iron storage</keyword>
<feature type="binding site" evidence="5">
    <location>
        <position position="208"/>
    </location>
    <ligand>
        <name>Fe cation</name>
        <dbReference type="ChEBI" id="CHEBI:24875"/>
        <label>1</label>
    </ligand>
</feature>
<dbReference type="CDD" id="cd01056">
    <property type="entry name" value="Euk_Ferritin"/>
    <property type="match status" value="1"/>
</dbReference>
<dbReference type="STRING" id="6689.A0A423U148"/>
<dbReference type="GO" id="GO:0006826">
    <property type="term" value="P:iron ion transport"/>
    <property type="evidence" value="ECO:0007669"/>
    <property type="project" value="InterPro"/>
</dbReference>
<dbReference type="PANTHER" id="PTHR11431">
    <property type="entry name" value="FERRITIN"/>
    <property type="match status" value="1"/>
</dbReference>
<dbReference type="InterPro" id="IPR009078">
    <property type="entry name" value="Ferritin-like_SF"/>
</dbReference>
<dbReference type="PROSITE" id="PS50905">
    <property type="entry name" value="FERRITIN_LIKE"/>
    <property type="match status" value="1"/>
</dbReference>
<feature type="domain" description="Ferritin-like diiron" evidence="9">
    <location>
        <begin position="77"/>
        <end position="226"/>
    </location>
</feature>
<evidence type="ECO:0000256" key="6">
    <source>
        <dbReference type="RuleBase" id="RU361145"/>
    </source>
</evidence>
<evidence type="ECO:0000256" key="1">
    <source>
        <dbReference type="ARBA" id="ARBA00007513"/>
    </source>
</evidence>
<dbReference type="GO" id="GO:0004322">
    <property type="term" value="F:ferroxidase activity"/>
    <property type="evidence" value="ECO:0007669"/>
    <property type="project" value="UniProtKB-EC"/>
</dbReference>
<dbReference type="FunFam" id="1.20.1260.10:FF:000002">
    <property type="entry name" value="Ferritin, mitochondrial"/>
    <property type="match status" value="1"/>
</dbReference>
<dbReference type="Gene3D" id="1.20.1260.10">
    <property type="match status" value="1"/>
</dbReference>
<comment type="caution">
    <text evidence="10">The sequence shown here is derived from an EMBL/GenBank/DDBJ whole genome shotgun (WGS) entry which is preliminary data.</text>
</comment>
<dbReference type="AlphaFoldDB" id="A0A423U148"/>
<keyword evidence="11" id="KW-1185">Reference proteome</keyword>
<gene>
    <name evidence="10" type="ORF">C7M84_024425</name>
</gene>
<dbReference type="GO" id="GO:0005737">
    <property type="term" value="C:cytoplasm"/>
    <property type="evidence" value="ECO:0007669"/>
    <property type="project" value="TreeGrafter"/>
</dbReference>
<evidence type="ECO:0000313" key="11">
    <source>
        <dbReference type="Proteomes" id="UP000283509"/>
    </source>
</evidence>
<evidence type="ECO:0000256" key="7">
    <source>
        <dbReference type="SAM" id="MobiDB-lite"/>
    </source>
</evidence>
<keyword evidence="8" id="KW-0732">Signal</keyword>
<name>A0A423U148_PENVA</name>
<feature type="binding site" evidence="5">
    <location>
        <position position="174"/>
    </location>
    <ligand>
        <name>Fe cation</name>
        <dbReference type="ChEBI" id="CHEBI:24875"/>
        <label>1</label>
    </ligand>
</feature>
<feature type="signal peptide" evidence="8">
    <location>
        <begin position="1"/>
        <end position="40"/>
    </location>
</feature>
<dbReference type="SUPFAM" id="SSF47240">
    <property type="entry name" value="Ferritin-like"/>
    <property type="match status" value="1"/>
</dbReference>
<dbReference type="InterPro" id="IPR008331">
    <property type="entry name" value="Ferritin_DPS_dom"/>
</dbReference>
<dbReference type="InterPro" id="IPR001519">
    <property type="entry name" value="Ferritin"/>
</dbReference>
<feature type="region of interest" description="Disordered" evidence="7">
    <location>
        <begin position="43"/>
        <end position="63"/>
    </location>
</feature>
<proteinExistence type="inferred from homology"/>
<dbReference type="InterPro" id="IPR012347">
    <property type="entry name" value="Ferritin-like"/>
</dbReference>
<dbReference type="PANTHER" id="PTHR11431:SF75">
    <property type="entry name" value="FERRITIN"/>
    <property type="match status" value="1"/>
</dbReference>
<evidence type="ECO:0000256" key="4">
    <source>
        <dbReference type="ARBA" id="ARBA00023004"/>
    </source>
</evidence>
<keyword evidence="6" id="KW-0560">Oxidoreductase</keyword>
<accession>A0A423U148</accession>
<comment type="function">
    <text evidence="6">Stores iron in a soluble, non-toxic, readily available form. Important for iron homeostasis. Iron is taken up in the ferrous form and deposited as ferric hydroxides after oxidation.</text>
</comment>
<dbReference type="GO" id="GO:0008199">
    <property type="term" value="F:ferric iron binding"/>
    <property type="evidence" value="ECO:0007669"/>
    <property type="project" value="InterPro"/>
</dbReference>
<protein>
    <recommendedName>
        <fullName evidence="6">Ferritin</fullName>
        <ecNumber evidence="6">1.16.3.1</ecNumber>
    </recommendedName>
</protein>
<evidence type="ECO:0000256" key="8">
    <source>
        <dbReference type="SAM" id="SignalP"/>
    </source>
</evidence>
<organism evidence="10 11">
    <name type="scientific">Penaeus vannamei</name>
    <name type="common">Whiteleg shrimp</name>
    <name type="synonym">Litopenaeus vannamei</name>
    <dbReference type="NCBI Taxonomy" id="6689"/>
    <lineage>
        <taxon>Eukaryota</taxon>
        <taxon>Metazoa</taxon>
        <taxon>Ecdysozoa</taxon>
        <taxon>Arthropoda</taxon>
        <taxon>Crustacea</taxon>
        <taxon>Multicrustacea</taxon>
        <taxon>Malacostraca</taxon>
        <taxon>Eumalacostraca</taxon>
        <taxon>Eucarida</taxon>
        <taxon>Decapoda</taxon>
        <taxon>Dendrobranchiata</taxon>
        <taxon>Penaeoidea</taxon>
        <taxon>Penaeidae</taxon>
        <taxon>Penaeus</taxon>
    </lineage>
</organism>
<sequence length="240" mass="27194">MDLHRNSSRPPPPPLAFHHAPPAHLLVAALLLLVPASTSSKKDHYRFRSDTSTEDPDFSGEDTYFGNSVTPASRCRHNYHERTENAINRQINLFLHVGYMYNSMAHHFGRCDVALPGFNTFFKQMAQEQREKSESLMAYQNLRGGLVTLQQVTAPATSEWGTGLEAMHHALELEKSVNQELLELHMVALQHEDIHAATLIQTNFINPQVEKIFTISQYITNLERVGPGLGEYMFDKLPQN</sequence>
<dbReference type="InterPro" id="IPR009040">
    <property type="entry name" value="Ferritin-like_diiron"/>
</dbReference>
<evidence type="ECO:0000256" key="2">
    <source>
        <dbReference type="ARBA" id="ARBA00022434"/>
    </source>
</evidence>
<dbReference type="EMBL" id="QCYY01000827">
    <property type="protein sequence ID" value="ROT82412.1"/>
    <property type="molecule type" value="Genomic_DNA"/>
</dbReference>